<accession>A0A1H8IAX3</accession>
<keyword evidence="3" id="KW-1185">Reference proteome</keyword>
<protein>
    <submittedName>
        <fullName evidence="2">Uncharacterized protein</fullName>
    </submittedName>
</protein>
<dbReference type="STRING" id="1166340.SAMN05192583_3260"/>
<evidence type="ECO:0000313" key="2">
    <source>
        <dbReference type="EMBL" id="SEN65206.1"/>
    </source>
</evidence>
<proteinExistence type="predicted"/>
<evidence type="ECO:0000313" key="3">
    <source>
        <dbReference type="Proteomes" id="UP000199206"/>
    </source>
</evidence>
<keyword evidence="1" id="KW-0732">Signal</keyword>
<feature type="signal peptide" evidence="1">
    <location>
        <begin position="1"/>
        <end position="21"/>
    </location>
</feature>
<dbReference type="EMBL" id="FOCF01000009">
    <property type="protein sequence ID" value="SEN65206.1"/>
    <property type="molecule type" value="Genomic_DNA"/>
</dbReference>
<name>A0A1H8IAX3_9SPHN</name>
<dbReference type="AlphaFoldDB" id="A0A1H8IAX3"/>
<evidence type="ECO:0000256" key="1">
    <source>
        <dbReference type="SAM" id="SignalP"/>
    </source>
</evidence>
<organism evidence="2 3">
    <name type="scientific">Sphingomonas gellani</name>
    <dbReference type="NCBI Taxonomy" id="1166340"/>
    <lineage>
        <taxon>Bacteria</taxon>
        <taxon>Pseudomonadati</taxon>
        <taxon>Pseudomonadota</taxon>
        <taxon>Alphaproteobacteria</taxon>
        <taxon>Sphingomonadales</taxon>
        <taxon>Sphingomonadaceae</taxon>
        <taxon>Sphingomonas</taxon>
    </lineage>
</organism>
<dbReference type="Proteomes" id="UP000199206">
    <property type="component" value="Unassembled WGS sequence"/>
</dbReference>
<reference evidence="3" key="1">
    <citation type="submission" date="2016-10" db="EMBL/GenBank/DDBJ databases">
        <authorList>
            <person name="Varghese N."/>
            <person name="Submissions S."/>
        </authorList>
    </citation>
    <scope>NUCLEOTIDE SEQUENCE [LARGE SCALE GENOMIC DNA]</scope>
    <source>
        <strain evidence="3">S6-262</strain>
    </source>
</reference>
<gene>
    <name evidence="2" type="ORF">SAMN05192583_3260</name>
</gene>
<feature type="chain" id="PRO_5011668944" evidence="1">
    <location>
        <begin position="22"/>
        <end position="162"/>
    </location>
</feature>
<sequence>MLESALAMGLLLAAVPMRADAGAVMPQGTPSPLWRGATRIALSCTTDVDSSLCDILQQQARALSALPVDPASGREGATVADRGVVVLTVSIEDIGDARRLAAVARRAVEIDDAESPARHAVPWPVTKGEAGREAAERLLAGILPHRSATSRSIAPAMSQGTP</sequence>